<dbReference type="Pfam" id="PF13411">
    <property type="entry name" value="MerR_1"/>
    <property type="match status" value="1"/>
</dbReference>
<dbReference type="GO" id="GO:0003677">
    <property type="term" value="F:DNA binding"/>
    <property type="evidence" value="ECO:0007669"/>
    <property type="project" value="UniProtKB-KW"/>
</dbReference>
<dbReference type="PROSITE" id="PS50937">
    <property type="entry name" value="HTH_MERR_2"/>
    <property type="match status" value="1"/>
</dbReference>
<proteinExistence type="predicted"/>
<dbReference type="InterPro" id="IPR047057">
    <property type="entry name" value="MerR_fam"/>
</dbReference>
<dbReference type="InterPro" id="IPR009061">
    <property type="entry name" value="DNA-bd_dom_put_sf"/>
</dbReference>
<dbReference type="Gene3D" id="1.10.1660.10">
    <property type="match status" value="1"/>
</dbReference>
<gene>
    <name evidence="3" type="ORF">J2736_006611</name>
</gene>
<evidence type="ECO:0000259" key="2">
    <source>
        <dbReference type="PROSITE" id="PS50937"/>
    </source>
</evidence>
<dbReference type="PANTHER" id="PTHR30204">
    <property type="entry name" value="REDOX-CYCLING DRUG-SENSING TRANSCRIPTIONAL ACTIVATOR SOXR"/>
    <property type="match status" value="1"/>
</dbReference>
<comment type="caution">
    <text evidence="3">The sequence shown here is derived from an EMBL/GenBank/DDBJ whole genome shotgun (WGS) entry which is preliminary data.</text>
</comment>
<dbReference type="InterPro" id="IPR000551">
    <property type="entry name" value="MerR-type_HTH_dom"/>
</dbReference>
<keyword evidence="1 3" id="KW-0238">DNA-binding</keyword>
<accession>A0ABU1P715</accession>
<dbReference type="PANTHER" id="PTHR30204:SF58">
    <property type="entry name" value="HTH-TYPE TRANSCRIPTIONAL REGULATOR YFMP"/>
    <property type="match status" value="1"/>
</dbReference>
<protein>
    <submittedName>
        <fullName evidence="3">DNA-binding transcriptional MerR regulator</fullName>
    </submittedName>
</protein>
<evidence type="ECO:0000313" key="4">
    <source>
        <dbReference type="Proteomes" id="UP001267290"/>
    </source>
</evidence>
<dbReference type="RefSeq" id="WP_310502692.1">
    <property type="nucleotide sequence ID" value="NZ_JAVDSB010000028.1"/>
</dbReference>
<evidence type="ECO:0000256" key="1">
    <source>
        <dbReference type="ARBA" id="ARBA00023125"/>
    </source>
</evidence>
<name>A0ABU1P715_9BACL</name>
<keyword evidence="4" id="KW-1185">Reference proteome</keyword>
<feature type="domain" description="HTH merR-type" evidence="2">
    <location>
        <begin position="3"/>
        <end position="73"/>
    </location>
</feature>
<dbReference type="Proteomes" id="UP001267290">
    <property type="component" value="Unassembled WGS sequence"/>
</dbReference>
<dbReference type="SUPFAM" id="SSF46955">
    <property type="entry name" value="Putative DNA-binding domain"/>
    <property type="match status" value="1"/>
</dbReference>
<reference evidence="3 4" key="1">
    <citation type="submission" date="2023-07" db="EMBL/GenBank/DDBJ databases">
        <title>Sorghum-associated microbial communities from plants grown in Nebraska, USA.</title>
        <authorList>
            <person name="Schachtman D."/>
        </authorList>
    </citation>
    <scope>NUCLEOTIDE SEQUENCE [LARGE SCALE GENOMIC DNA]</scope>
    <source>
        <strain evidence="3 4">CC258</strain>
    </source>
</reference>
<dbReference type="EMBL" id="JAVDSB010000028">
    <property type="protein sequence ID" value="MDR6555349.1"/>
    <property type="molecule type" value="Genomic_DNA"/>
</dbReference>
<sequence>MDKYKIDDVAKESGLTKRTIRYYEEIGVLFPPERSEGGMRLYTRKHIERLSQIVNARDVLGFSLMEIQDFVAIREKLDEQKQVYWKTEAAEEKLSQLREIKVMVDQQMDMVDQKINKMIEFRKEIEHMQKRVNDGISKMTT</sequence>
<evidence type="ECO:0000313" key="3">
    <source>
        <dbReference type="EMBL" id="MDR6555349.1"/>
    </source>
</evidence>
<dbReference type="SMART" id="SM00422">
    <property type="entry name" value="HTH_MERR"/>
    <property type="match status" value="1"/>
</dbReference>
<organism evidence="3 4">
    <name type="scientific">Paenibacillus qinlingensis</name>
    <dbReference type="NCBI Taxonomy" id="1837343"/>
    <lineage>
        <taxon>Bacteria</taxon>
        <taxon>Bacillati</taxon>
        <taxon>Bacillota</taxon>
        <taxon>Bacilli</taxon>
        <taxon>Bacillales</taxon>
        <taxon>Paenibacillaceae</taxon>
        <taxon>Paenibacillus</taxon>
    </lineage>
</organism>